<dbReference type="GO" id="GO:0009116">
    <property type="term" value="P:nucleoside metabolic process"/>
    <property type="evidence" value="ECO:0007669"/>
    <property type="project" value="InterPro"/>
</dbReference>
<feature type="domain" description="CCHC-type" evidence="3">
    <location>
        <begin position="366"/>
        <end position="379"/>
    </location>
</feature>
<dbReference type="PROSITE" id="PS50158">
    <property type="entry name" value="ZF_CCHC"/>
    <property type="match status" value="1"/>
</dbReference>
<accession>A0A5N7B5V4</accession>
<keyword evidence="2" id="KW-0732">Signal</keyword>
<dbReference type="GO" id="GO:0008270">
    <property type="term" value="F:zinc ion binding"/>
    <property type="evidence" value="ECO:0007669"/>
    <property type="project" value="UniProtKB-KW"/>
</dbReference>
<dbReference type="AlphaFoldDB" id="A0A5N7B5V4"/>
<dbReference type="InterPro" id="IPR035994">
    <property type="entry name" value="Nucleoside_phosphorylase_sf"/>
</dbReference>
<dbReference type="OrthoDB" id="1658288at2759"/>
<evidence type="ECO:0000259" key="3">
    <source>
        <dbReference type="PROSITE" id="PS50158"/>
    </source>
</evidence>
<keyword evidence="1" id="KW-0479">Metal-binding</keyword>
<dbReference type="GO" id="GO:0003676">
    <property type="term" value="F:nucleic acid binding"/>
    <property type="evidence" value="ECO:0007669"/>
    <property type="project" value="InterPro"/>
</dbReference>
<evidence type="ECO:0000313" key="5">
    <source>
        <dbReference type="Proteomes" id="UP000326198"/>
    </source>
</evidence>
<dbReference type="Proteomes" id="UP000326198">
    <property type="component" value="Unassembled WGS sequence"/>
</dbReference>
<protein>
    <submittedName>
        <fullName evidence="4">Nucleoside phosphorylase domain-containing protein</fullName>
    </submittedName>
</protein>
<dbReference type="SUPFAM" id="SSF53167">
    <property type="entry name" value="Purine and uridine phosphorylases"/>
    <property type="match status" value="1"/>
</dbReference>
<organism evidence="4 5">
    <name type="scientific">Aspergillus bertholletiae</name>
    <dbReference type="NCBI Taxonomy" id="1226010"/>
    <lineage>
        <taxon>Eukaryota</taxon>
        <taxon>Fungi</taxon>
        <taxon>Dikarya</taxon>
        <taxon>Ascomycota</taxon>
        <taxon>Pezizomycotina</taxon>
        <taxon>Eurotiomycetes</taxon>
        <taxon>Eurotiomycetidae</taxon>
        <taxon>Eurotiales</taxon>
        <taxon>Aspergillaceae</taxon>
        <taxon>Aspergillus</taxon>
        <taxon>Aspergillus subgen. Circumdati</taxon>
    </lineage>
</organism>
<dbReference type="PANTHER" id="PTHR46082:SF6">
    <property type="entry name" value="AAA+ ATPASE DOMAIN-CONTAINING PROTEIN-RELATED"/>
    <property type="match status" value="1"/>
</dbReference>
<dbReference type="EMBL" id="ML736236">
    <property type="protein sequence ID" value="KAE8376679.1"/>
    <property type="molecule type" value="Genomic_DNA"/>
</dbReference>
<feature type="signal peptide" evidence="2">
    <location>
        <begin position="1"/>
        <end position="26"/>
    </location>
</feature>
<dbReference type="InterPro" id="IPR053137">
    <property type="entry name" value="NLR-like"/>
</dbReference>
<feature type="chain" id="PRO_5024925734" evidence="2">
    <location>
        <begin position="27"/>
        <end position="392"/>
    </location>
</feature>
<evidence type="ECO:0000256" key="1">
    <source>
        <dbReference type="PROSITE-ProRule" id="PRU00047"/>
    </source>
</evidence>
<evidence type="ECO:0000256" key="2">
    <source>
        <dbReference type="SAM" id="SignalP"/>
    </source>
</evidence>
<dbReference type="GO" id="GO:0003824">
    <property type="term" value="F:catalytic activity"/>
    <property type="evidence" value="ECO:0007669"/>
    <property type="project" value="InterPro"/>
</dbReference>
<sequence length="392" mass="43798">MCPKSRKNFAVAIICSLSLQADAVEALFDEIYDRLGKYYGKPRGDANVYINGRIGKHDVVLCCMPGIGKGSIASAASSLQVSYTGIKLALIVGICAGAPSPPDYREIFLGDVIISDSVFEYNFGTQYPGGFQRKTTVKHWPGREIRTILSSFRMENARHEFQNRMLQYLHAIQQTGMQWHRPQMNDILFRPSYVHQHSTKASSPNCYCLMTDSSDFICEDNSEVIRCRKPPDAKVSAYFGTLASSDTVVKSGNFRDTIANEEGILGFDIEGVGIWDTIQCIIIKGVCDYANGHKCKAWHKYAAATGASAAKTFLDYWSPDSGRESSHTQRYCPNDFKKSSNDDDFTENGEERWDSILRSRIQNEECFNCGDGGHYESSCHFSCARCKRSSPL</sequence>
<keyword evidence="1" id="KW-0863">Zinc-finger</keyword>
<keyword evidence="1" id="KW-0862">Zinc</keyword>
<name>A0A5N7B5V4_9EURO</name>
<gene>
    <name evidence="4" type="ORF">BDV26DRAFT_305439</name>
</gene>
<evidence type="ECO:0000313" key="4">
    <source>
        <dbReference type="EMBL" id="KAE8376679.1"/>
    </source>
</evidence>
<reference evidence="4 5" key="1">
    <citation type="submission" date="2019-04" db="EMBL/GenBank/DDBJ databases">
        <title>Friends and foes A comparative genomics studyof 23 Aspergillus species from section Flavi.</title>
        <authorList>
            <consortium name="DOE Joint Genome Institute"/>
            <person name="Kjaerbolling I."/>
            <person name="Vesth T."/>
            <person name="Frisvad J.C."/>
            <person name="Nybo J.L."/>
            <person name="Theobald S."/>
            <person name="Kildgaard S."/>
            <person name="Isbrandt T."/>
            <person name="Kuo A."/>
            <person name="Sato A."/>
            <person name="Lyhne E.K."/>
            <person name="Kogle M.E."/>
            <person name="Wiebenga A."/>
            <person name="Kun R.S."/>
            <person name="Lubbers R.J."/>
            <person name="Makela M.R."/>
            <person name="Barry K."/>
            <person name="Chovatia M."/>
            <person name="Clum A."/>
            <person name="Daum C."/>
            <person name="Haridas S."/>
            <person name="He G."/>
            <person name="LaButti K."/>
            <person name="Lipzen A."/>
            <person name="Mondo S."/>
            <person name="Riley R."/>
            <person name="Salamov A."/>
            <person name="Simmons B.A."/>
            <person name="Magnuson J.K."/>
            <person name="Henrissat B."/>
            <person name="Mortensen U.H."/>
            <person name="Larsen T.O."/>
            <person name="Devries R.P."/>
            <person name="Grigoriev I.V."/>
            <person name="Machida M."/>
            <person name="Baker S.E."/>
            <person name="Andersen M.R."/>
        </authorList>
    </citation>
    <scope>NUCLEOTIDE SEQUENCE [LARGE SCALE GENOMIC DNA]</scope>
    <source>
        <strain evidence="4 5">IBT 29228</strain>
    </source>
</reference>
<dbReference type="InterPro" id="IPR001878">
    <property type="entry name" value="Znf_CCHC"/>
</dbReference>
<dbReference type="Gene3D" id="3.40.50.1580">
    <property type="entry name" value="Nucleoside phosphorylase domain"/>
    <property type="match status" value="1"/>
</dbReference>
<dbReference type="PANTHER" id="PTHR46082">
    <property type="entry name" value="ATP/GTP-BINDING PROTEIN-RELATED"/>
    <property type="match status" value="1"/>
</dbReference>
<proteinExistence type="predicted"/>
<keyword evidence="5" id="KW-1185">Reference proteome</keyword>